<feature type="region of interest" description="Disordered" evidence="1">
    <location>
        <begin position="154"/>
        <end position="191"/>
    </location>
</feature>
<protein>
    <submittedName>
        <fullName evidence="3">Uncharacterized protein</fullName>
    </submittedName>
</protein>
<organism evidence="3 4">
    <name type="scientific">Ascobolus immersus RN42</name>
    <dbReference type="NCBI Taxonomy" id="1160509"/>
    <lineage>
        <taxon>Eukaryota</taxon>
        <taxon>Fungi</taxon>
        <taxon>Dikarya</taxon>
        <taxon>Ascomycota</taxon>
        <taxon>Pezizomycotina</taxon>
        <taxon>Pezizomycetes</taxon>
        <taxon>Pezizales</taxon>
        <taxon>Ascobolaceae</taxon>
        <taxon>Ascobolus</taxon>
    </lineage>
</organism>
<keyword evidence="2" id="KW-0732">Signal</keyword>
<feature type="chain" id="PRO_5017970919" evidence="2">
    <location>
        <begin position="18"/>
        <end position="214"/>
    </location>
</feature>
<dbReference type="AlphaFoldDB" id="A0A3N4HMN1"/>
<name>A0A3N4HMN1_ASCIM</name>
<dbReference type="Proteomes" id="UP000275078">
    <property type="component" value="Unassembled WGS sequence"/>
</dbReference>
<gene>
    <name evidence="3" type="ORF">BJ508DRAFT_418315</name>
</gene>
<evidence type="ECO:0000256" key="2">
    <source>
        <dbReference type="SAM" id="SignalP"/>
    </source>
</evidence>
<feature type="signal peptide" evidence="2">
    <location>
        <begin position="1"/>
        <end position="17"/>
    </location>
</feature>
<keyword evidence="4" id="KW-1185">Reference proteome</keyword>
<proteinExistence type="predicted"/>
<evidence type="ECO:0000313" key="4">
    <source>
        <dbReference type="Proteomes" id="UP000275078"/>
    </source>
</evidence>
<feature type="compositionally biased region" description="Acidic residues" evidence="1">
    <location>
        <begin position="163"/>
        <end position="173"/>
    </location>
</feature>
<reference evidence="3 4" key="1">
    <citation type="journal article" date="2018" name="Nat. Ecol. Evol.">
        <title>Pezizomycetes genomes reveal the molecular basis of ectomycorrhizal truffle lifestyle.</title>
        <authorList>
            <person name="Murat C."/>
            <person name="Payen T."/>
            <person name="Noel B."/>
            <person name="Kuo A."/>
            <person name="Morin E."/>
            <person name="Chen J."/>
            <person name="Kohler A."/>
            <person name="Krizsan K."/>
            <person name="Balestrini R."/>
            <person name="Da Silva C."/>
            <person name="Montanini B."/>
            <person name="Hainaut M."/>
            <person name="Levati E."/>
            <person name="Barry K.W."/>
            <person name="Belfiori B."/>
            <person name="Cichocki N."/>
            <person name="Clum A."/>
            <person name="Dockter R.B."/>
            <person name="Fauchery L."/>
            <person name="Guy J."/>
            <person name="Iotti M."/>
            <person name="Le Tacon F."/>
            <person name="Lindquist E.A."/>
            <person name="Lipzen A."/>
            <person name="Malagnac F."/>
            <person name="Mello A."/>
            <person name="Molinier V."/>
            <person name="Miyauchi S."/>
            <person name="Poulain J."/>
            <person name="Riccioni C."/>
            <person name="Rubini A."/>
            <person name="Sitrit Y."/>
            <person name="Splivallo R."/>
            <person name="Traeger S."/>
            <person name="Wang M."/>
            <person name="Zifcakova L."/>
            <person name="Wipf D."/>
            <person name="Zambonelli A."/>
            <person name="Paolocci F."/>
            <person name="Nowrousian M."/>
            <person name="Ottonello S."/>
            <person name="Baldrian P."/>
            <person name="Spatafora J.W."/>
            <person name="Henrissat B."/>
            <person name="Nagy L.G."/>
            <person name="Aury J.M."/>
            <person name="Wincker P."/>
            <person name="Grigoriev I.V."/>
            <person name="Bonfante P."/>
            <person name="Martin F.M."/>
        </authorList>
    </citation>
    <scope>NUCLEOTIDE SEQUENCE [LARGE SCALE GENOMIC DNA]</scope>
    <source>
        <strain evidence="3 4">RN42</strain>
    </source>
</reference>
<dbReference type="EMBL" id="ML119772">
    <property type="protein sequence ID" value="RPA75083.1"/>
    <property type="molecule type" value="Genomic_DNA"/>
</dbReference>
<accession>A0A3N4HMN1</accession>
<sequence>MQFTTFTMAALLAVASAELVVLDSRGILDDLTSKASSKFASATDKIGDKIESGTSEFKAATSTFSDASRSASYKADPSAFTFPNVKTATDNADKLYEYITSVDRFIPTKVVDEWKDAETPEAVADFVKDLPAKWTGAAKDGWASLSKEVKLATATAEAKKDDKDDDKDEDDKKDDDKKDDKKDDDDEESGALRTVGISAGALFVAFSAGMAIVL</sequence>
<evidence type="ECO:0000256" key="1">
    <source>
        <dbReference type="SAM" id="MobiDB-lite"/>
    </source>
</evidence>
<evidence type="ECO:0000313" key="3">
    <source>
        <dbReference type="EMBL" id="RPA75083.1"/>
    </source>
</evidence>